<feature type="compositionally biased region" description="Low complexity" evidence="1">
    <location>
        <begin position="627"/>
        <end position="637"/>
    </location>
</feature>
<comment type="caution">
    <text evidence="2">The sequence shown here is derived from an EMBL/GenBank/DDBJ whole genome shotgun (WGS) entry which is preliminary data.</text>
</comment>
<feature type="region of interest" description="Disordered" evidence="1">
    <location>
        <begin position="627"/>
        <end position="666"/>
    </location>
</feature>
<organism evidence="2 3">
    <name type="scientific">Plantactinospora siamensis</name>
    <dbReference type="NCBI Taxonomy" id="555372"/>
    <lineage>
        <taxon>Bacteria</taxon>
        <taxon>Bacillati</taxon>
        <taxon>Actinomycetota</taxon>
        <taxon>Actinomycetes</taxon>
        <taxon>Micromonosporales</taxon>
        <taxon>Micromonosporaceae</taxon>
        <taxon>Plantactinospora</taxon>
    </lineage>
</organism>
<evidence type="ECO:0000256" key="1">
    <source>
        <dbReference type="SAM" id="MobiDB-lite"/>
    </source>
</evidence>
<dbReference type="RefSeq" id="WP_377340363.1">
    <property type="nucleotide sequence ID" value="NZ_JBHLUE010000016.1"/>
</dbReference>
<keyword evidence="3" id="KW-1185">Reference proteome</keyword>
<evidence type="ECO:0000313" key="3">
    <source>
        <dbReference type="Proteomes" id="UP001589894"/>
    </source>
</evidence>
<evidence type="ECO:0000313" key="2">
    <source>
        <dbReference type="EMBL" id="MFC0566005.1"/>
    </source>
</evidence>
<sequence>MIEVHRLPAADFADLARGQGGVDTINRLRTAQLSRRLLGLRVLLDLARSAECEGWYATLAVAQDRHPPAVLDVLAAPHTGAWIAATLRALRAGRPVTGELGYLGALAVVAAAAAGLPAEVVVPVHEGAVMLPRHGRVAVPGRAQLRLRSADGALWVDDRRVPTGSPGGVRTDAGSPAGAGAGPVGHERADDGMPGWQPLRTIAATAAGLTVRLCLDDLDPYRNCGQRAAAERLDAAAVAGWQRLLDEAWPILVESHRGYAEAIAAGLTTVVPLRAVRADQGMNVTSNDAFGAMSLTRPADALGLALALVHEFQHAKLWALLDIERLHDDDDEPRYYAPWRDDPRPLGGLLHGVYAFLAVTDFWRVQRHHLRGGAAAAADREFARWRALVYEAHRGLAASTSFTPAGRRFLDGMRETLTGFRTVPVPAAAETAAGVSAADHRIGWRLRNVRPDPGRIAGLAADWLAGRASAGEPVPTRIAPASDDRLFRTGRQDLDRLRLTRPARFREVCADPRLLPEVAPEACAADLAFVRGDHAAAVGGYLAMIAEAPDRVAAWAGLALAAPRPPAPAVRALTECPEVVYAVHLAVRAAGAAPPDPLALAAWLAPPTGTDAPVEGAAAEGRLDGAAADRPVGGAAAEGPLDGAVEHGVAAGGPPLSAPAITAPTP</sequence>
<dbReference type="InterPro" id="IPR026337">
    <property type="entry name" value="AKG_HExxH"/>
</dbReference>
<dbReference type="Proteomes" id="UP001589894">
    <property type="component" value="Unassembled WGS sequence"/>
</dbReference>
<feature type="region of interest" description="Disordered" evidence="1">
    <location>
        <begin position="158"/>
        <end position="194"/>
    </location>
</feature>
<name>A0ABV6NZ02_9ACTN</name>
<accession>A0ABV6NZ02</accession>
<proteinExistence type="predicted"/>
<reference evidence="2 3" key="1">
    <citation type="submission" date="2024-09" db="EMBL/GenBank/DDBJ databases">
        <authorList>
            <person name="Sun Q."/>
            <person name="Mori K."/>
        </authorList>
    </citation>
    <scope>NUCLEOTIDE SEQUENCE [LARGE SCALE GENOMIC DNA]</scope>
    <source>
        <strain evidence="2 3">TBRC 2205</strain>
    </source>
</reference>
<gene>
    <name evidence="2" type="ORF">ACFFHU_17925</name>
</gene>
<dbReference type="EMBL" id="JBHLUE010000016">
    <property type="protein sequence ID" value="MFC0566005.1"/>
    <property type="molecule type" value="Genomic_DNA"/>
</dbReference>
<dbReference type="NCBIfam" id="TIGR04267">
    <property type="entry name" value="mod_HExxH"/>
    <property type="match status" value="1"/>
</dbReference>
<protein>
    <submittedName>
        <fullName evidence="2">HEXXH motif-containing putative peptide modification protein</fullName>
    </submittedName>
</protein>